<accession>A0A1V2ACR1</accession>
<dbReference type="EMBL" id="MSFI01000001">
    <property type="protein sequence ID" value="OMP68769.1"/>
    <property type="molecule type" value="Genomic_DNA"/>
</dbReference>
<proteinExistence type="predicted"/>
<evidence type="ECO:0000313" key="1">
    <source>
        <dbReference type="EMBL" id="OMP68769.1"/>
    </source>
</evidence>
<sequence>MEVRVFQLKTILLFMTLFAFLLFLVACSSDQQTQKVVNENRSEEGKADSKKYYVTTGYNVRKDKRHIGVMPEMTRGETMDKNV</sequence>
<keyword evidence="2" id="KW-1185">Reference proteome</keyword>
<protein>
    <submittedName>
        <fullName evidence="1">Uncharacterized protein</fullName>
    </submittedName>
</protein>
<dbReference type="Proteomes" id="UP000188613">
    <property type="component" value="Unassembled WGS sequence"/>
</dbReference>
<dbReference type="RefSeq" id="WP_076763399.1">
    <property type="nucleotide sequence ID" value="NZ_MSFI01000001.1"/>
</dbReference>
<dbReference type="PROSITE" id="PS51257">
    <property type="entry name" value="PROKAR_LIPOPROTEIN"/>
    <property type="match status" value="1"/>
</dbReference>
<evidence type="ECO:0000313" key="2">
    <source>
        <dbReference type="Proteomes" id="UP000188613"/>
    </source>
</evidence>
<dbReference type="AlphaFoldDB" id="A0A1V2ACR1"/>
<organism evidence="1 2">
    <name type="scientific">Domibacillus epiphyticus</name>
    <dbReference type="NCBI Taxonomy" id="1714355"/>
    <lineage>
        <taxon>Bacteria</taxon>
        <taxon>Bacillati</taxon>
        <taxon>Bacillota</taxon>
        <taxon>Bacilli</taxon>
        <taxon>Bacillales</taxon>
        <taxon>Bacillaceae</taxon>
        <taxon>Domibacillus</taxon>
    </lineage>
</organism>
<reference evidence="1 2" key="1">
    <citation type="submission" date="2016-12" db="EMBL/GenBank/DDBJ databases">
        <title>Domibacillus sp. SAB 38T whole genome sequencing.</title>
        <authorList>
            <person name="Verma A."/>
            <person name="Ojha A.K."/>
            <person name="Krishnamurthi S."/>
        </authorList>
    </citation>
    <scope>NUCLEOTIDE SEQUENCE [LARGE SCALE GENOMIC DNA]</scope>
    <source>
        <strain evidence="1 2">SAB 38</strain>
    </source>
</reference>
<gene>
    <name evidence="1" type="ORF">BTO28_01610</name>
</gene>
<comment type="caution">
    <text evidence="1">The sequence shown here is derived from an EMBL/GenBank/DDBJ whole genome shotgun (WGS) entry which is preliminary data.</text>
</comment>
<name>A0A1V2ACR1_9BACI</name>